<comment type="caution">
    <text evidence="11">The sequence shown here is derived from an EMBL/GenBank/DDBJ whole genome shotgun (WGS) entry which is preliminary data.</text>
</comment>
<evidence type="ECO:0000256" key="5">
    <source>
        <dbReference type="ARBA" id="ARBA00022605"/>
    </source>
</evidence>
<feature type="binding site" evidence="8">
    <location>
        <position position="128"/>
    </location>
    <ligand>
        <name>L-aspartate</name>
        <dbReference type="ChEBI" id="CHEBI:29991"/>
    </ligand>
</feature>
<feature type="binding site" evidence="8">
    <location>
        <position position="123"/>
    </location>
    <ligand>
        <name>L-aspartate</name>
        <dbReference type="ChEBI" id="CHEBI:29991"/>
    </ligand>
</feature>
<dbReference type="InterPro" id="IPR023434">
    <property type="entry name" value="Arginosuc_synth_type_1_subfam"/>
</dbReference>
<evidence type="ECO:0000256" key="4">
    <source>
        <dbReference type="ARBA" id="ARBA00022598"/>
    </source>
</evidence>
<dbReference type="PROSITE" id="PS00565">
    <property type="entry name" value="ARGININOSUCCIN_SYN_2"/>
    <property type="match status" value="1"/>
</dbReference>
<dbReference type="PANTHER" id="PTHR11587">
    <property type="entry name" value="ARGININOSUCCINATE SYNTHASE"/>
    <property type="match status" value="1"/>
</dbReference>
<evidence type="ECO:0000313" key="12">
    <source>
        <dbReference type="Proteomes" id="UP001354971"/>
    </source>
</evidence>
<evidence type="ECO:0000259" key="10">
    <source>
        <dbReference type="Pfam" id="PF20979"/>
    </source>
</evidence>
<organism evidence="11 12">
    <name type="scientific">Hyphobacterium lacteum</name>
    <dbReference type="NCBI Taxonomy" id="3116575"/>
    <lineage>
        <taxon>Bacteria</taxon>
        <taxon>Pseudomonadati</taxon>
        <taxon>Pseudomonadota</taxon>
        <taxon>Alphaproteobacteria</taxon>
        <taxon>Maricaulales</taxon>
        <taxon>Maricaulaceae</taxon>
        <taxon>Hyphobacterium</taxon>
    </lineage>
</organism>
<evidence type="ECO:0000259" key="9">
    <source>
        <dbReference type="Pfam" id="PF00764"/>
    </source>
</evidence>
<gene>
    <name evidence="8" type="primary">argG</name>
    <name evidence="11" type="ORF">V0U79_09165</name>
</gene>
<comment type="similarity">
    <text evidence="8">Belongs to the argininosuccinate synthase family. Type 1 subfamily.</text>
</comment>
<dbReference type="CDD" id="cd01999">
    <property type="entry name" value="ASS"/>
    <property type="match status" value="1"/>
</dbReference>
<keyword evidence="7 8" id="KW-0067">ATP-binding</keyword>
<comment type="catalytic activity">
    <reaction evidence="8">
        <text>L-citrulline + L-aspartate + ATP = 2-(N(omega)-L-arginino)succinate + AMP + diphosphate + H(+)</text>
        <dbReference type="Rhea" id="RHEA:10932"/>
        <dbReference type="ChEBI" id="CHEBI:15378"/>
        <dbReference type="ChEBI" id="CHEBI:29991"/>
        <dbReference type="ChEBI" id="CHEBI:30616"/>
        <dbReference type="ChEBI" id="CHEBI:33019"/>
        <dbReference type="ChEBI" id="CHEBI:57472"/>
        <dbReference type="ChEBI" id="CHEBI:57743"/>
        <dbReference type="ChEBI" id="CHEBI:456215"/>
        <dbReference type="EC" id="6.3.4.5"/>
    </reaction>
</comment>
<evidence type="ECO:0000256" key="6">
    <source>
        <dbReference type="ARBA" id="ARBA00022741"/>
    </source>
</evidence>
<dbReference type="Pfam" id="PF00764">
    <property type="entry name" value="Arginosuc_synth"/>
    <property type="match status" value="1"/>
</dbReference>
<dbReference type="InterPro" id="IPR001518">
    <property type="entry name" value="Arginosuc_synth"/>
</dbReference>
<feature type="binding site" evidence="8">
    <location>
        <position position="127"/>
    </location>
    <ligand>
        <name>L-aspartate</name>
        <dbReference type="ChEBI" id="CHEBI:29991"/>
    </ligand>
</feature>
<dbReference type="EC" id="6.3.4.5" evidence="2 8"/>
<keyword evidence="4 8" id="KW-0436">Ligase</keyword>
<keyword evidence="8" id="KW-0963">Cytoplasm</keyword>
<reference evidence="11 12" key="1">
    <citation type="submission" date="2024-01" db="EMBL/GenBank/DDBJ databases">
        <title>Hyphobacterium bacterium isolated from marine sediment.</title>
        <authorList>
            <person name="Zhao S."/>
        </authorList>
    </citation>
    <scope>NUCLEOTIDE SEQUENCE [LARGE SCALE GENOMIC DNA]</scope>
    <source>
        <strain evidence="12">HN65</strain>
    </source>
</reference>
<comment type="subcellular location">
    <subcellularLocation>
        <location evidence="8">Cytoplasm</location>
    </subcellularLocation>
</comment>
<keyword evidence="6 8" id="KW-0547">Nucleotide-binding</keyword>
<dbReference type="HAMAP" id="MF_00005">
    <property type="entry name" value="Arg_succ_synth_type1"/>
    <property type="match status" value="1"/>
</dbReference>
<dbReference type="Pfam" id="PF20979">
    <property type="entry name" value="Arginosuc_syn_C"/>
    <property type="match status" value="1"/>
</dbReference>
<feature type="domain" description="Arginosuccinate synthase C-terminal" evidence="10">
    <location>
        <begin position="181"/>
        <end position="398"/>
    </location>
</feature>
<comment type="pathway">
    <text evidence="1 8">Amino-acid biosynthesis; L-arginine biosynthesis; L-arginine from L-ornithine and carbamoyl phosphate: step 2/3.</text>
</comment>
<dbReference type="SUPFAM" id="SSF52402">
    <property type="entry name" value="Adenine nucleotide alpha hydrolases-like"/>
    <property type="match status" value="1"/>
</dbReference>
<feature type="binding site" evidence="8">
    <location>
        <position position="127"/>
    </location>
    <ligand>
        <name>L-citrulline</name>
        <dbReference type="ChEBI" id="CHEBI:57743"/>
    </ligand>
</feature>
<proteinExistence type="inferred from homology"/>
<dbReference type="Gene3D" id="3.90.1260.10">
    <property type="entry name" value="Argininosuccinate synthetase, chain A, domain 2"/>
    <property type="match status" value="1"/>
</dbReference>
<evidence type="ECO:0000256" key="2">
    <source>
        <dbReference type="ARBA" id="ARBA00012286"/>
    </source>
</evidence>
<name>A0ABU7LRJ4_9PROT</name>
<dbReference type="NCBIfam" id="TIGR00032">
    <property type="entry name" value="argG"/>
    <property type="match status" value="1"/>
</dbReference>
<dbReference type="Proteomes" id="UP001354971">
    <property type="component" value="Unassembled WGS sequence"/>
</dbReference>
<protein>
    <recommendedName>
        <fullName evidence="2 8">Argininosuccinate synthase</fullName>
        <ecNumber evidence="2 8">6.3.4.5</ecNumber>
    </recommendedName>
    <alternativeName>
        <fullName evidence="8">Citrulline--aspartate ligase</fullName>
    </alternativeName>
</protein>
<dbReference type="RefSeq" id="WP_330199198.1">
    <property type="nucleotide sequence ID" value="NZ_JAZDRP010000005.1"/>
</dbReference>
<feature type="binding site" evidence="8">
    <location>
        <position position="121"/>
    </location>
    <ligand>
        <name>ATP</name>
        <dbReference type="ChEBI" id="CHEBI:30616"/>
    </ligand>
</feature>
<keyword evidence="5 8" id="KW-0028">Amino-acid biosynthesis</keyword>
<evidence type="ECO:0000256" key="3">
    <source>
        <dbReference type="ARBA" id="ARBA00022571"/>
    </source>
</evidence>
<sequence length="410" mass="45558">MAREVNRVVLAYSGGLDTSIAVKWLQEAYDAEVVTFTADLGQGEEIEPAREKALAAGVKPEHIFIEDLREEFASDYIYPMVRANAVYEGLYLLGTSIARPLIAKRLVEIAHETGADAVAHGATGKGNDQVRFELAFAALDPSLKVIAPWREWDLTSRTRLIAYAESRGLSVPKDKRGEAPFSVDANLWHTSSEGKNLEDPSAEAFEDTFQRTLAPQLAPDEAEYIVISFDKGDAVAINGEEMSPAAIIEKLNEIGHGHGIGRLDLVENRFVGMKSRGIYETPGGTILMSAHRGIEQITLDRGAMHLKDELMPKYAKMLYEGFWFSPEREMLQAAIDLSQKYVTGDVRLRLFKGSVNVVGRHSPASLYSLEHVTFEEDDVYDQKDAQGFIRLNALRLQLMAARKKRLGEND</sequence>
<dbReference type="PANTHER" id="PTHR11587:SF2">
    <property type="entry name" value="ARGININOSUCCINATE SYNTHASE"/>
    <property type="match status" value="1"/>
</dbReference>
<feature type="binding site" evidence="8">
    <location>
        <begin position="11"/>
        <end position="19"/>
    </location>
    <ligand>
        <name>ATP</name>
        <dbReference type="ChEBI" id="CHEBI:30616"/>
    </ligand>
</feature>
<dbReference type="InterPro" id="IPR024074">
    <property type="entry name" value="AS_cat/multimer_dom_body"/>
</dbReference>
<dbReference type="Gene3D" id="3.40.50.620">
    <property type="entry name" value="HUPs"/>
    <property type="match status" value="1"/>
</dbReference>
<keyword evidence="12" id="KW-1185">Reference proteome</keyword>
<dbReference type="EMBL" id="JAZDRP010000005">
    <property type="protein sequence ID" value="MEE2526535.1"/>
    <property type="molecule type" value="Genomic_DNA"/>
</dbReference>
<dbReference type="GO" id="GO:0004055">
    <property type="term" value="F:argininosuccinate synthase activity"/>
    <property type="evidence" value="ECO:0007669"/>
    <property type="project" value="UniProtKB-EC"/>
</dbReference>
<feature type="binding site" evidence="8">
    <location>
        <position position="96"/>
    </location>
    <ligand>
        <name>L-citrulline</name>
        <dbReference type="ChEBI" id="CHEBI:57743"/>
    </ligand>
</feature>
<dbReference type="InterPro" id="IPR014729">
    <property type="entry name" value="Rossmann-like_a/b/a_fold"/>
</dbReference>
<dbReference type="InterPro" id="IPR018223">
    <property type="entry name" value="Arginosuc_synth_CS"/>
</dbReference>
<accession>A0ABU7LRJ4</accession>
<dbReference type="InterPro" id="IPR048268">
    <property type="entry name" value="Arginosuc_syn_C"/>
</dbReference>
<feature type="binding site" evidence="8">
    <location>
        <position position="267"/>
    </location>
    <ligand>
        <name>L-citrulline</name>
        <dbReference type="ChEBI" id="CHEBI:57743"/>
    </ligand>
</feature>
<evidence type="ECO:0000256" key="8">
    <source>
        <dbReference type="HAMAP-Rule" id="MF_00005"/>
    </source>
</evidence>
<feature type="domain" description="Arginosuccinate synthase-like N-terminal" evidence="9">
    <location>
        <begin position="7"/>
        <end position="169"/>
    </location>
</feature>
<dbReference type="Gene3D" id="1.20.5.470">
    <property type="entry name" value="Single helix bin"/>
    <property type="match status" value="1"/>
</dbReference>
<evidence type="ECO:0000313" key="11">
    <source>
        <dbReference type="EMBL" id="MEE2526535.1"/>
    </source>
</evidence>
<feature type="binding site" evidence="8">
    <location>
        <position position="38"/>
    </location>
    <ligand>
        <name>ATP</name>
        <dbReference type="ChEBI" id="CHEBI:30616"/>
    </ligand>
</feature>
<dbReference type="SUPFAM" id="SSF69864">
    <property type="entry name" value="Argininosuccinate synthetase, C-terminal domain"/>
    <property type="match status" value="1"/>
</dbReference>
<dbReference type="NCBIfam" id="NF001770">
    <property type="entry name" value="PRK00509.1"/>
    <property type="match status" value="1"/>
</dbReference>
<evidence type="ECO:0000256" key="7">
    <source>
        <dbReference type="ARBA" id="ARBA00022840"/>
    </source>
</evidence>
<feature type="binding site" evidence="8">
    <location>
        <position position="182"/>
    </location>
    <ligand>
        <name>L-citrulline</name>
        <dbReference type="ChEBI" id="CHEBI:57743"/>
    </ligand>
</feature>
<keyword evidence="3 8" id="KW-0055">Arginine biosynthesis</keyword>
<comment type="subunit">
    <text evidence="8">Homotetramer.</text>
</comment>
<dbReference type="PROSITE" id="PS00564">
    <property type="entry name" value="ARGININOSUCCIN_SYN_1"/>
    <property type="match status" value="1"/>
</dbReference>
<feature type="binding site" evidence="8">
    <location>
        <position position="191"/>
    </location>
    <ligand>
        <name>L-citrulline</name>
        <dbReference type="ChEBI" id="CHEBI:57743"/>
    </ligand>
</feature>
<feature type="binding site" evidence="8">
    <location>
        <position position="279"/>
    </location>
    <ligand>
        <name>L-citrulline</name>
        <dbReference type="ChEBI" id="CHEBI:57743"/>
    </ligand>
</feature>
<feature type="binding site" evidence="8">
    <location>
        <position position="91"/>
    </location>
    <ligand>
        <name>L-citrulline</name>
        <dbReference type="ChEBI" id="CHEBI:57743"/>
    </ligand>
</feature>
<feature type="binding site" evidence="8">
    <location>
        <position position="131"/>
    </location>
    <ligand>
        <name>L-citrulline</name>
        <dbReference type="ChEBI" id="CHEBI:57743"/>
    </ligand>
</feature>
<dbReference type="InterPro" id="IPR048267">
    <property type="entry name" value="Arginosuc_syn_N"/>
</dbReference>
<evidence type="ECO:0000256" key="1">
    <source>
        <dbReference type="ARBA" id="ARBA00004967"/>
    </source>
</evidence>